<dbReference type="Proteomes" id="UP001165960">
    <property type="component" value="Unassembled WGS sequence"/>
</dbReference>
<name>A0ACC2RSI1_9FUNG</name>
<evidence type="ECO:0000313" key="1">
    <source>
        <dbReference type="EMBL" id="KAJ9053064.1"/>
    </source>
</evidence>
<proteinExistence type="predicted"/>
<protein>
    <submittedName>
        <fullName evidence="1">Uncharacterized protein</fullName>
    </submittedName>
</protein>
<gene>
    <name evidence="1" type="ORF">DSO57_1027840</name>
</gene>
<organism evidence="1 2">
    <name type="scientific">Entomophthora muscae</name>
    <dbReference type="NCBI Taxonomy" id="34485"/>
    <lineage>
        <taxon>Eukaryota</taxon>
        <taxon>Fungi</taxon>
        <taxon>Fungi incertae sedis</taxon>
        <taxon>Zoopagomycota</taxon>
        <taxon>Entomophthoromycotina</taxon>
        <taxon>Entomophthoromycetes</taxon>
        <taxon>Entomophthorales</taxon>
        <taxon>Entomophthoraceae</taxon>
        <taxon>Entomophthora</taxon>
    </lineage>
</organism>
<accession>A0ACC2RSI1</accession>
<evidence type="ECO:0000313" key="2">
    <source>
        <dbReference type="Proteomes" id="UP001165960"/>
    </source>
</evidence>
<reference evidence="1" key="1">
    <citation type="submission" date="2022-04" db="EMBL/GenBank/DDBJ databases">
        <title>Genome of the entomopathogenic fungus Entomophthora muscae.</title>
        <authorList>
            <person name="Elya C."/>
            <person name="Lovett B.R."/>
            <person name="Lee E."/>
            <person name="Macias A.M."/>
            <person name="Hajek A.E."/>
            <person name="De Bivort B.L."/>
            <person name="Kasson M.T."/>
            <person name="De Fine Licht H.H."/>
            <person name="Stajich J.E."/>
        </authorList>
    </citation>
    <scope>NUCLEOTIDE SEQUENCE</scope>
    <source>
        <strain evidence="1">Berkeley</strain>
    </source>
</reference>
<keyword evidence="2" id="KW-1185">Reference proteome</keyword>
<comment type="caution">
    <text evidence="1">The sequence shown here is derived from an EMBL/GenBank/DDBJ whole genome shotgun (WGS) entry which is preliminary data.</text>
</comment>
<dbReference type="EMBL" id="QTSX02006562">
    <property type="protein sequence ID" value="KAJ9053064.1"/>
    <property type="molecule type" value="Genomic_DNA"/>
</dbReference>
<sequence length="98" mass="10723">MSTHNSKQISLHQVYQSLMAGMTEEDCNTFMQMPRPSWVCFLNQLLPANNCQLRPQDCDTTVAGSEHGTVTPAEGGGEANSIFAEAEVPPNLTSLPWL</sequence>